<dbReference type="InterPro" id="IPR001486">
    <property type="entry name" value="Hemoglobin_trunc"/>
</dbReference>
<dbReference type="GO" id="GO:0019825">
    <property type="term" value="F:oxygen binding"/>
    <property type="evidence" value="ECO:0007669"/>
    <property type="project" value="InterPro"/>
</dbReference>
<evidence type="ECO:0008006" key="6">
    <source>
        <dbReference type="Google" id="ProtNLM"/>
    </source>
</evidence>
<keyword evidence="2" id="KW-0349">Heme</keyword>
<organism evidence="5">
    <name type="scientific">marine sediment metagenome</name>
    <dbReference type="NCBI Taxonomy" id="412755"/>
    <lineage>
        <taxon>unclassified sequences</taxon>
        <taxon>metagenomes</taxon>
        <taxon>ecological metagenomes</taxon>
    </lineage>
</organism>
<dbReference type="Pfam" id="PF01152">
    <property type="entry name" value="Bac_globin"/>
    <property type="match status" value="1"/>
</dbReference>
<name>X1JA85_9ZZZZ</name>
<keyword evidence="4" id="KW-0408">Iron</keyword>
<protein>
    <recommendedName>
        <fullName evidence="6">Group 1 truncated hemoglobin</fullName>
    </recommendedName>
</protein>
<evidence type="ECO:0000256" key="4">
    <source>
        <dbReference type="ARBA" id="ARBA00023004"/>
    </source>
</evidence>
<dbReference type="EMBL" id="BARU01034706">
    <property type="protein sequence ID" value="GAH66668.1"/>
    <property type="molecule type" value="Genomic_DNA"/>
</dbReference>
<dbReference type="Gene3D" id="1.10.490.10">
    <property type="entry name" value="Globins"/>
    <property type="match status" value="1"/>
</dbReference>
<accession>X1JA85</accession>
<dbReference type="InterPro" id="IPR009050">
    <property type="entry name" value="Globin-like_sf"/>
</dbReference>
<feature type="non-terminal residue" evidence="5">
    <location>
        <position position="105"/>
    </location>
</feature>
<dbReference type="SUPFAM" id="SSF46458">
    <property type="entry name" value="Globin-like"/>
    <property type="match status" value="1"/>
</dbReference>
<dbReference type="GO" id="GO:0020037">
    <property type="term" value="F:heme binding"/>
    <property type="evidence" value="ECO:0007669"/>
    <property type="project" value="InterPro"/>
</dbReference>
<reference evidence="5" key="1">
    <citation type="journal article" date="2014" name="Front. Microbiol.">
        <title>High frequency of phylogenetically diverse reductive dehalogenase-homologous genes in deep subseafloor sedimentary metagenomes.</title>
        <authorList>
            <person name="Kawai M."/>
            <person name="Futagami T."/>
            <person name="Toyoda A."/>
            <person name="Takaki Y."/>
            <person name="Nishi S."/>
            <person name="Hori S."/>
            <person name="Arai W."/>
            <person name="Tsubouchi T."/>
            <person name="Morono Y."/>
            <person name="Uchiyama I."/>
            <person name="Ito T."/>
            <person name="Fujiyama A."/>
            <person name="Inagaki F."/>
            <person name="Takami H."/>
        </authorList>
    </citation>
    <scope>NUCLEOTIDE SEQUENCE</scope>
    <source>
        <strain evidence="5">Expedition CK06-06</strain>
    </source>
</reference>
<proteinExistence type="predicted"/>
<dbReference type="CDD" id="cd00454">
    <property type="entry name" value="TrHb1_N"/>
    <property type="match status" value="1"/>
</dbReference>
<evidence type="ECO:0000313" key="5">
    <source>
        <dbReference type="EMBL" id="GAH66668.1"/>
    </source>
</evidence>
<evidence type="ECO:0000256" key="2">
    <source>
        <dbReference type="ARBA" id="ARBA00022617"/>
    </source>
</evidence>
<keyword evidence="1" id="KW-0813">Transport</keyword>
<evidence type="ECO:0000256" key="3">
    <source>
        <dbReference type="ARBA" id="ARBA00022723"/>
    </source>
</evidence>
<dbReference type="GO" id="GO:0046872">
    <property type="term" value="F:metal ion binding"/>
    <property type="evidence" value="ECO:0007669"/>
    <property type="project" value="UniProtKB-KW"/>
</dbReference>
<sequence>MEKDSFEKLGGRPVIEAVTKTFYDKVYKHPWLGKFFQNLHQEHVEKQQVDFMQQALGGPKVYSGQPPVLAHMHINITEELFELRTSLLLESFKENNASPELILRW</sequence>
<comment type="caution">
    <text evidence="5">The sequence shown here is derived from an EMBL/GenBank/DDBJ whole genome shotgun (WGS) entry which is preliminary data.</text>
</comment>
<dbReference type="AlphaFoldDB" id="X1JA85"/>
<gene>
    <name evidence="5" type="ORF">S03H2_54433</name>
</gene>
<evidence type="ECO:0000256" key="1">
    <source>
        <dbReference type="ARBA" id="ARBA00022448"/>
    </source>
</evidence>
<dbReference type="InterPro" id="IPR012292">
    <property type="entry name" value="Globin/Proto"/>
</dbReference>
<keyword evidence="3" id="KW-0479">Metal-binding</keyword>